<reference evidence="8 9" key="1">
    <citation type="submission" date="2019-03" db="EMBL/GenBank/DDBJ databases">
        <title>Draft Genome Sequence of Desulfosporosinus fructosivorans Strain 63.6F, Isolated from Marine Sediment in the Baltic Sea.</title>
        <authorList>
            <person name="Hausmann B."/>
            <person name="Vandieken V."/>
            <person name="Pjevac P."/>
            <person name="Schreck K."/>
            <person name="Herbold C.W."/>
            <person name="Loy A."/>
        </authorList>
    </citation>
    <scope>NUCLEOTIDE SEQUENCE [LARGE SCALE GENOMIC DNA]</scope>
    <source>
        <strain evidence="8 9">63.6F</strain>
    </source>
</reference>
<evidence type="ECO:0000256" key="3">
    <source>
        <dbReference type="ARBA" id="ARBA00022691"/>
    </source>
</evidence>
<dbReference type="PROSITE" id="PS51918">
    <property type="entry name" value="RADICAL_SAM"/>
    <property type="match status" value="1"/>
</dbReference>
<dbReference type="NCBIfam" id="TIGR04340">
    <property type="entry name" value="rSAM_ACGX"/>
    <property type="match status" value="1"/>
</dbReference>
<dbReference type="OrthoDB" id="7021155at2"/>
<keyword evidence="6" id="KW-0411">Iron-sulfur</keyword>
<evidence type="ECO:0000313" key="9">
    <source>
        <dbReference type="Proteomes" id="UP000298460"/>
    </source>
</evidence>
<dbReference type="PANTHER" id="PTHR11228">
    <property type="entry name" value="RADICAL SAM DOMAIN PROTEIN"/>
    <property type="match status" value="1"/>
</dbReference>
<dbReference type="NCBIfam" id="TIGR04085">
    <property type="entry name" value="rSAM_more_4Fe4S"/>
    <property type="match status" value="1"/>
</dbReference>
<dbReference type="InterPro" id="IPR027583">
    <property type="entry name" value="rSAM_ACGX"/>
</dbReference>
<dbReference type="InterPro" id="IPR007197">
    <property type="entry name" value="rSAM"/>
</dbReference>
<evidence type="ECO:0000259" key="7">
    <source>
        <dbReference type="PROSITE" id="PS51918"/>
    </source>
</evidence>
<dbReference type="SFLD" id="SFLDG01386">
    <property type="entry name" value="main_SPASM_domain-containing"/>
    <property type="match status" value="1"/>
</dbReference>
<protein>
    <submittedName>
        <fullName evidence="8">Radical SAM/SPASM domain protein, ACGX system</fullName>
    </submittedName>
</protein>
<dbReference type="GO" id="GO:0051539">
    <property type="term" value="F:4 iron, 4 sulfur cluster binding"/>
    <property type="evidence" value="ECO:0007669"/>
    <property type="project" value="UniProtKB-KW"/>
</dbReference>
<dbReference type="Pfam" id="PF13186">
    <property type="entry name" value="SPASM"/>
    <property type="match status" value="1"/>
</dbReference>
<dbReference type="InterPro" id="IPR013785">
    <property type="entry name" value="Aldolase_TIM"/>
</dbReference>
<dbReference type="SFLD" id="SFLDS00029">
    <property type="entry name" value="Radical_SAM"/>
    <property type="match status" value="1"/>
</dbReference>
<dbReference type="InterPro" id="IPR058240">
    <property type="entry name" value="rSAM_sf"/>
</dbReference>
<keyword evidence="9" id="KW-1185">Reference proteome</keyword>
<dbReference type="InterPro" id="IPR017200">
    <property type="entry name" value="PqqE-like"/>
</dbReference>
<dbReference type="RefSeq" id="WP_135545860.1">
    <property type="nucleotide sequence ID" value="NZ_SPQQ01000002.1"/>
</dbReference>
<evidence type="ECO:0000256" key="6">
    <source>
        <dbReference type="ARBA" id="ARBA00023014"/>
    </source>
</evidence>
<dbReference type="GO" id="GO:0046872">
    <property type="term" value="F:metal ion binding"/>
    <property type="evidence" value="ECO:0007669"/>
    <property type="project" value="UniProtKB-KW"/>
</dbReference>
<gene>
    <name evidence="8" type="primary">acgM</name>
    <name evidence="8" type="ORF">E4K67_08010</name>
</gene>
<accession>A0A4Z0RAJ8</accession>
<feature type="domain" description="Radical SAM core" evidence="7">
    <location>
        <begin position="1"/>
        <end position="224"/>
    </location>
</feature>
<dbReference type="GO" id="GO:0003824">
    <property type="term" value="F:catalytic activity"/>
    <property type="evidence" value="ECO:0007669"/>
    <property type="project" value="InterPro"/>
</dbReference>
<dbReference type="SFLD" id="SFLDG01067">
    <property type="entry name" value="SPASM/twitch_domain_containing"/>
    <property type="match status" value="1"/>
</dbReference>
<dbReference type="PANTHER" id="PTHR11228:SF7">
    <property type="entry name" value="PQQA PEPTIDE CYCLASE"/>
    <property type="match status" value="1"/>
</dbReference>
<evidence type="ECO:0000313" key="8">
    <source>
        <dbReference type="EMBL" id="TGE39365.1"/>
    </source>
</evidence>
<dbReference type="InterPro" id="IPR050377">
    <property type="entry name" value="Radical_SAM_PqqE_MftC-like"/>
</dbReference>
<comment type="cofactor">
    <cofactor evidence="1">
        <name>[4Fe-4S] cluster</name>
        <dbReference type="ChEBI" id="CHEBI:49883"/>
    </cofactor>
</comment>
<keyword evidence="3" id="KW-0949">S-adenosyl-L-methionine</keyword>
<proteinExistence type="predicted"/>
<evidence type="ECO:0000256" key="5">
    <source>
        <dbReference type="ARBA" id="ARBA00023004"/>
    </source>
</evidence>
<dbReference type="PIRSF" id="PIRSF037420">
    <property type="entry name" value="PQQ_syn_pqqE"/>
    <property type="match status" value="1"/>
</dbReference>
<keyword evidence="5" id="KW-0408">Iron</keyword>
<dbReference type="EMBL" id="SPQQ01000002">
    <property type="protein sequence ID" value="TGE39365.1"/>
    <property type="molecule type" value="Genomic_DNA"/>
</dbReference>
<keyword evidence="4" id="KW-0479">Metal-binding</keyword>
<keyword evidence="2" id="KW-0004">4Fe-4S</keyword>
<evidence type="ECO:0000256" key="2">
    <source>
        <dbReference type="ARBA" id="ARBA00022485"/>
    </source>
</evidence>
<sequence length="343" mass="39889">MNPYFAFQWHITDQCDQRCKHCYIFSENNNICLKEMSYETMERVVASCMEMCEKLNRTPYFYITGGDPILHKDFWTLCELLKENNLDFGILGNPFHLNDEVCKRLAFYGCKKYQLSLDGLHDTHDKFRKPGSFDATLEKIACIKNAGMYCAIMTTVSCVNADEIPELIDIVVEHKADVFAFGRYCPTSEQTSEEYHIEPLAYKVFLEKVWDKFMQHKGCATTFQLKDHLWTLFLYDKGIFKLPEGMDDDVIYDGCHCGSGHMTILPTGDVYACRRMESKIGNVFETPMYDLFTGKRLDCYRDYEKFEKCSKCELFQLCRGCPAVTYGYTGNMYAPDPQCWKEV</sequence>
<organism evidence="8 9">
    <name type="scientific">Desulfosporosinus fructosivorans</name>
    <dbReference type="NCBI Taxonomy" id="2018669"/>
    <lineage>
        <taxon>Bacteria</taxon>
        <taxon>Bacillati</taxon>
        <taxon>Bacillota</taxon>
        <taxon>Clostridia</taxon>
        <taxon>Eubacteriales</taxon>
        <taxon>Desulfitobacteriaceae</taxon>
        <taxon>Desulfosporosinus</taxon>
    </lineage>
</organism>
<comment type="caution">
    <text evidence="8">The sequence shown here is derived from an EMBL/GenBank/DDBJ whole genome shotgun (WGS) entry which is preliminary data.</text>
</comment>
<evidence type="ECO:0000256" key="1">
    <source>
        <dbReference type="ARBA" id="ARBA00001966"/>
    </source>
</evidence>
<dbReference type="SUPFAM" id="SSF102114">
    <property type="entry name" value="Radical SAM enzymes"/>
    <property type="match status" value="1"/>
</dbReference>
<evidence type="ECO:0000256" key="4">
    <source>
        <dbReference type="ARBA" id="ARBA00022723"/>
    </source>
</evidence>
<dbReference type="AlphaFoldDB" id="A0A4Z0RAJ8"/>
<dbReference type="Gene3D" id="3.20.20.70">
    <property type="entry name" value="Aldolase class I"/>
    <property type="match status" value="1"/>
</dbReference>
<dbReference type="CDD" id="cd01335">
    <property type="entry name" value="Radical_SAM"/>
    <property type="match status" value="1"/>
</dbReference>
<dbReference type="Pfam" id="PF04055">
    <property type="entry name" value="Radical_SAM"/>
    <property type="match status" value="1"/>
</dbReference>
<dbReference type="Proteomes" id="UP000298460">
    <property type="component" value="Unassembled WGS sequence"/>
</dbReference>
<name>A0A4Z0RAJ8_9FIRM</name>
<dbReference type="InterPro" id="IPR023885">
    <property type="entry name" value="4Fe4S-binding_SPASM_dom"/>
</dbReference>